<dbReference type="PANTHER" id="PTHR30327">
    <property type="entry name" value="UNCHARACTERIZED PROTEIN YQGE"/>
    <property type="match status" value="1"/>
</dbReference>
<comment type="caution">
    <text evidence="3">The sequence shown here is derived from an EMBL/GenBank/DDBJ whole genome shotgun (WGS) entry which is preliminary data.</text>
</comment>
<dbReference type="RefSeq" id="WP_040275814.1">
    <property type="nucleotide sequence ID" value="NZ_JROO01000040.1"/>
</dbReference>
<proteinExistence type="inferred from homology"/>
<dbReference type="Pfam" id="PF02622">
    <property type="entry name" value="DUF179"/>
    <property type="match status" value="1"/>
</dbReference>
<dbReference type="SUPFAM" id="SSF143456">
    <property type="entry name" value="VC0467-like"/>
    <property type="match status" value="1"/>
</dbReference>
<dbReference type="OrthoDB" id="9807486at2"/>
<dbReference type="Gene3D" id="3.40.1740.10">
    <property type="entry name" value="VC0467-like"/>
    <property type="match status" value="1"/>
</dbReference>
<dbReference type="Proteomes" id="UP000031675">
    <property type="component" value="Unassembled WGS sequence"/>
</dbReference>
<evidence type="ECO:0000313" key="4">
    <source>
        <dbReference type="Proteomes" id="UP000031675"/>
    </source>
</evidence>
<keyword evidence="4" id="KW-1185">Reference proteome</keyword>
<dbReference type="GO" id="GO:0005829">
    <property type="term" value="C:cytosol"/>
    <property type="evidence" value="ECO:0007669"/>
    <property type="project" value="TreeGrafter"/>
</dbReference>
<evidence type="ECO:0000256" key="2">
    <source>
        <dbReference type="HAMAP-Rule" id="MF_00758"/>
    </source>
</evidence>
<name>A0A0C2G1Q5_9ACTN</name>
<gene>
    <name evidence="3" type="ORF">LP52_19930</name>
</gene>
<protein>
    <recommendedName>
        <fullName evidence="2">UPF0301 protein LP52_19930</fullName>
    </recommendedName>
</protein>
<dbReference type="HAMAP" id="MF_00758">
    <property type="entry name" value="UPF0301"/>
    <property type="match status" value="1"/>
</dbReference>
<dbReference type="AlphaFoldDB" id="A0A0C2G1Q5"/>
<dbReference type="InterPro" id="IPR003774">
    <property type="entry name" value="AlgH-like"/>
</dbReference>
<dbReference type="EMBL" id="JROO01000040">
    <property type="protein sequence ID" value="KIH97248.1"/>
    <property type="molecule type" value="Genomic_DNA"/>
</dbReference>
<accession>A0A0C2G1Q5</accession>
<sequence length="195" mass="20323">MDEPTLTGSLLVATPLLEDPNFRRAVVFVVDDDPAEGTLGVIVNRPLGLAVGEVLENWSGVATEPAVMFSGGPVGTGAGLALGMPGGDHAPLGWRPLEGAPHEGSQVEGLGVVDLDTPPEILGGALGRFRVFAGYAGWGAGQLADEIDEDAWYVVPAVVDDVFSAEPESLWPRVLRRQGGDLALVSTYPDDPTLN</sequence>
<evidence type="ECO:0000256" key="1">
    <source>
        <dbReference type="ARBA" id="ARBA00009600"/>
    </source>
</evidence>
<dbReference type="STRING" id="183763.LP52_19930"/>
<evidence type="ECO:0000313" key="3">
    <source>
        <dbReference type="EMBL" id="KIH97248.1"/>
    </source>
</evidence>
<reference evidence="4" key="1">
    <citation type="journal article" date="2015" name="Chem. Biol.">
        <title>Structure, bioactivity, and resistance mechanism of streptomonomicin, an unusual lasso Peptide from an understudied halophilic actinomycete.</title>
        <authorList>
            <person name="Metelev M."/>
            <person name="Tietz J.I."/>
            <person name="Melby J.O."/>
            <person name="Blair P.M."/>
            <person name="Zhu L."/>
            <person name="Livnat I."/>
            <person name="Severinov K."/>
            <person name="Mitchell D.A."/>
        </authorList>
    </citation>
    <scope>NUCLEOTIDE SEQUENCE [LARGE SCALE GENOMIC DNA]</scope>
    <source>
        <strain evidence="4">YIM 90003</strain>
    </source>
</reference>
<dbReference type="NCBIfam" id="NF001270">
    <property type="entry name" value="PRK00228.2-2"/>
    <property type="match status" value="1"/>
</dbReference>
<dbReference type="PANTHER" id="PTHR30327:SF1">
    <property type="entry name" value="UPF0301 PROTEIN YQGE"/>
    <property type="match status" value="1"/>
</dbReference>
<organism evidence="3 4">
    <name type="scientific">Streptomonospora alba</name>
    <dbReference type="NCBI Taxonomy" id="183763"/>
    <lineage>
        <taxon>Bacteria</taxon>
        <taxon>Bacillati</taxon>
        <taxon>Actinomycetota</taxon>
        <taxon>Actinomycetes</taxon>
        <taxon>Streptosporangiales</taxon>
        <taxon>Nocardiopsidaceae</taxon>
        <taxon>Streptomonospora</taxon>
    </lineage>
</organism>
<comment type="similarity">
    <text evidence="1 2">Belongs to the UPF0301 (AlgH) family.</text>
</comment>